<dbReference type="InterPro" id="IPR011098">
    <property type="entry name" value="G5_dom"/>
</dbReference>
<dbReference type="SUPFAM" id="SSF54106">
    <property type="entry name" value="LysM domain"/>
    <property type="match status" value="1"/>
</dbReference>
<dbReference type="SMART" id="SM00257">
    <property type="entry name" value="LysM"/>
    <property type="match status" value="1"/>
</dbReference>
<comment type="caution">
    <text evidence="5">The sequence shown here is derived from an EMBL/GenBank/DDBJ whole genome shotgun (WGS) entry which is preliminary data.</text>
</comment>
<dbReference type="Gene3D" id="2.20.230.10">
    <property type="entry name" value="Resuscitation-promoting factor rpfb"/>
    <property type="match status" value="1"/>
</dbReference>
<dbReference type="Pfam" id="PF01476">
    <property type="entry name" value="LysM"/>
    <property type="match status" value="1"/>
</dbReference>
<keyword evidence="2" id="KW-0812">Transmembrane</keyword>
<keyword evidence="2" id="KW-0472">Membrane</keyword>
<dbReference type="SMART" id="SM01208">
    <property type="entry name" value="G5"/>
    <property type="match status" value="1"/>
</dbReference>
<dbReference type="InterPro" id="IPR036779">
    <property type="entry name" value="LysM_dom_sf"/>
</dbReference>
<gene>
    <name evidence="5" type="ORF">EJP82_07950</name>
</gene>
<reference evidence="5 6" key="1">
    <citation type="submission" date="2018-12" db="EMBL/GenBank/DDBJ databases">
        <authorList>
            <person name="Sun L."/>
            <person name="Chen Z."/>
        </authorList>
    </citation>
    <scope>NUCLEOTIDE SEQUENCE [LARGE SCALE GENOMIC DNA]</scope>
    <source>
        <strain evidence="5 6">DSM 15890</strain>
    </source>
</reference>
<dbReference type="PANTHER" id="PTHR21666">
    <property type="entry name" value="PEPTIDASE-RELATED"/>
    <property type="match status" value="1"/>
</dbReference>
<feature type="domain" description="G5" evidence="3">
    <location>
        <begin position="313"/>
        <end position="394"/>
    </location>
</feature>
<dbReference type="AlphaFoldDB" id="A0A3S1DTP1"/>
<dbReference type="InterPro" id="IPR016047">
    <property type="entry name" value="M23ase_b-sheet_dom"/>
</dbReference>
<dbReference type="Proteomes" id="UP000279446">
    <property type="component" value="Unassembled WGS sequence"/>
</dbReference>
<accession>A0A3S1DTP1</accession>
<feature type="domain" description="LysM" evidence="4">
    <location>
        <begin position="263"/>
        <end position="307"/>
    </location>
</feature>
<dbReference type="Gene3D" id="2.70.70.10">
    <property type="entry name" value="Glucose Permease (Domain IIA)"/>
    <property type="match status" value="1"/>
</dbReference>
<dbReference type="CDD" id="cd00118">
    <property type="entry name" value="LysM"/>
    <property type="match status" value="1"/>
</dbReference>
<evidence type="ECO:0000313" key="6">
    <source>
        <dbReference type="Proteomes" id="UP000279446"/>
    </source>
</evidence>
<evidence type="ECO:0000256" key="1">
    <source>
        <dbReference type="ARBA" id="ARBA00022729"/>
    </source>
</evidence>
<dbReference type="RefSeq" id="WP_127191509.1">
    <property type="nucleotide sequence ID" value="NZ_RZNY01000005.1"/>
</dbReference>
<evidence type="ECO:0000259" key="4">
    <source>
        <dbReference type="PROSITE" id="PS51782"/>
    </source>
</evidence>
<name>A0A3S1DTP1_9BACL</name>
<dbReference type="OrthoDB" id="9805799at2"/>
<dbReference type="PROSITE" id="PS51109">
    <property type="entry name" value="G5"/>
    <property type="match status" value="1"/>
</dbReference>
<dbReference type="GO" id="GO:0004222">
    <property type="term" value="F:metalloendopeptidase activity"/>
    <property type="evidence" value="ECO:0007669"/>
    <property type="project" value="TreeGrafter"/>
</dbReference>
<dbReference type="InterPro" id="IPR050570">
    <property type="entry name" value="Cell_wall_metabolism_enzyme"/>
</dbReference>
<sequence>MKGFREKCERLLQRKWFTSAREKDGHQEEKLEKSEQDTKGVVHFSWLGRSRPQLFVISAIAVVMISGTLFFTRQHYVLANTVSFVRVYVDGQEIGTLNDEKQLEVLYKSKEQQYKEQYPDVDLVVEREGITTVSEKAYKAEVQSDQTLQKLDTLVQVHAQGVELRIDDKVIGVLKDESAVAAVLSELKGKYTESTPQNRIASKVQKTGGVKATSTQANAPSVTLESVKFNEEISQVPLTTDPSQVMDTEDALDLILQGSEKAVTYEVQEGDTISSIAQRFGVTQKELFSNNPGAKEKSLQIGMELKVKAVRPALTVKTVERVSEEIVTEPQVIIRKSSDMQAGKSKVISEGASGLKTMEYRLTKENGVVVAEEWLGQEVITQSKPKIVLQGTKIMGVGSGEFAWPVVDARMSSSYGKRWGRMHEGIDLVSSKRNILASDEGVVTFAGTKSGYGNCIIIDHKNGYETLYGHLSKINVKKGQVVEKGTVIGIMGNTGRSTGTHLHFEIIKNGTVQNPMKYL</sequence>
<dbReference type="PROSITE" id="PS51782">
    <property type="entry name" value="LYSM"/>
    <property type="match status" value="1"/>
</dbReference>
<dbReference type="SUPFAM" id="SSF51261">
    <property type="entry name" value="Duplicated hybrid motif"/>
    <property type="match status" value="1"/>
</dbReference>
<evidence type="ECO:0000256" key="2">
    <source>
        <dbReference type="SAM" id="Phobius"/>
    </source>
</evidence>
<evidence type="ECO:0000259" key="3">
    <source>
        <dbReference type="PROSITE" id="PS51109"/>
    </source>
</evidence>
<keyword evidence="1" id="KW-0732">Signal</keyword>
<dbReference type="InterPro" id="IPR011055">
    <property type="entry name" value="Dup_hybrid_motif"/>
</dbReference>
<dbReference type="Gene3D" id="3.10.350.10">
    <property type="entry name" value="LysM domain"/>
    <property type="match status" value="1"/>
</dbReference>
<feature type="transmembrane region" description="Helical" evidence="2">
    <location>
        <begin position="54"/>
        <end position="72"/>
    </location>
</feature>
<dbReference type="InterPro" id="IPR018392">
    <property type="entry name" value="LysM"/>
</dbReference>
<protein>
    <submittedName>
        <fullName evidence="5">LysM peptidoglycan-binding domain-containing protein</fullName>
    </submittedName>
</protein>
<organism evidence="5 6">
    <name type="scientific">Paenibacillus anaericanus</name>
    <dbReference type="NCBI Taxonomy" id="170367"/>
    <lineage>
        <taxon>Bacteria</taxon>
        <taxon>Bacillati</taxon>
        <taxon>Bacillota</taxon>
        <taxon>Bacilli</taxon>
        <taxon>Bacillales</taxon>
        <taxon>Paenibacillaceae</taxon>
        <taxon>Paenibacillus</taxon>
    </lineage>
</organism>
<dbReference type="CDD" id="cd12797">
    <property type="entry name" value="M23_peptidase"/>
    <property type="match status" value="1"/>
</dbReference>
<keyword evidence="2" id="KW-1133">Transmembrane helix</keyword>
<dbReference type="Pfam" id="PF01551">
    <property type="entry name" value="Peptidase_M23"/>
    <property type="match status" value="1"/>
</dbReference>
<dbReference type="EMBL" id="RZNY01000005">
    <property type="protein sequence ID" value="RUT47110.1"/>
    <property type="molecule type" value="Genomic_DNA"/>
</dbReference>
<dbReference type="PANTHER" id="PTHR21666:SF270">
    <property type="entry name" value="MUREIN HYDROLASE ACTIVATOR ENVC"/>
    <property type="match status" value="1"/>
</dbReference>
<keyword evidence="6" id="KW-1185">Reference proteome</keyword>
<evidence type="ECO:0000313" key="5">
    <source>
        <dbReference type="EMBL" id="RUT47110.1"/>
    </source>
</evidence>
<proteinExistence type="predicted"/>
<dbReference type="Pfam" id="PF07501">
    <property type="entry name" value="G5"/>
    <property type="match status" value="1"/>
</dbReference>